<evidence type="ECO:0000256" key="2">
    <source>
        <dbReference type="SAM" id="MobiDB-lite"/>
    </source>
</evidence>
<proteinExistence type="predicted"/>
<accession>A0A9P3HED8</accession>
<comment type="caution">
    <text evidence="3">The sequence shown here is derived from an EMBL/GenBank/DDBJ whole genome shotgun (WGS) entry which is preliminary data.</text>
</comment>
<evidence type="ECO:0000313" key="4">
    <source>
        <dbReference type="Proteomes" id="UP000827284"/>
    </source>
</evidence>
<organism evidence="3 4">
    <name type="scientific">Entomortierella parvispora</name>
    <dbReference type="NCBI Taxonomy" id="205924"/>
    <lineage>
        <taxon>Eukaryota</taxon>
        <taxon>Fungi</taxon>
        <taxon>Fungi incertae sedis</taxon>
        <taxon>Mucoromycota</taxon>
        <taxon>Mortierellomycotina</taxon>
        <taxon>Mortierellomycetes</taxon>
        <taxon>Mortierellales</taxon>
        <taxon>Mortierellaceae</taxon>
        <taxon>Entomortierella</taxon>
    </lineage>
</organism>
<gene>
    <name evidence="3" type="ORF">EMPS_07341</name>
</gene>
<name>A0A9P3HED8_9FUNG</name>
<evidence type="ECO:0000313" key="3">
    <source>
        <dbReference type="EMBL" id="GJJ74983.1"/>
    </source>
</evidence>
<feature type="coiled-coil region" evidence="1">
    <location>
        <begin position="101"/>
        <end position="162"/>
    </location>
</feature>
<dbReference type="OrthoDB" id="2444920at2759"/>
<sequence>MSSSSIRKPIKAASWRKLVQGLPNSGYFISKERPEYFDFVEYLTALNPSSSDRIEIEDTWNNSVIRRLRSSSVESLADAGRRLAREWYSKKGDRCKFWKDLGRKENEEDDNERRKRRLERLKVTADIRLEDAESLLVDEARADIEEERLKLVQAKNKSLLEQQKTTRGLDLAGREESKLHHGSSTSHLTALAQRQLDEFYQAHKKCSLPIHKSGGNANDEGDGEASLLNLRGENSSETATLSRLDSRPSLTPVVTTKASTSSQLQTPSSLSSSSSSTPVSAASSTTSTAGALSPKRKRKGSIVETEEPWQSLMRCLIKIVNGETDINFPAEQPTMPHIHNLLFQHAVETLRIYVNQPIKERDMLMKDAQVAMSCLINTISGRTCSFFDQLDPNIIPRARRLCEIQRMDDYPATGILKKYEDVLVDKGVHQLSRRAAQDLGKLYEEYSNEDVLPISADLTDRTLQVLLILCKFVTKPPFGKKQPSENDILMLWVSVLSVLARNVTFHTGEKVMAASKAVRQMQSSEFGDPSDSGRKADCLFMMGDIELSNIEFKRQGIDETEIRIQNRKNVRLGRCLQESHAKYGIEAPSVLMADVAGYSGVVYQVVQMDGVAVAGKATPHVVQLPCTEGGLMEFMTTPTLAILWNFMNHLEAQGSRLQRWKDRHEAAADRLKMHQGLSERTSMASIFKKFENNVTMSPPKKRTL</sequence>
<feature type="compositionally biased region" description="Low complexity" evidence="2">
    <location>
        <begin position="258"/>
        <end position="293"/>
    </location>
</feature>
<evidence type="ECO:0000256" key="1">
    <source>
        <dbReference type="SAM" id="Coils"/>
    </source>
</evidence>
<feature type="region of interest" description="Disordered" evidence="2">
    <location>
        <begin position="232"/>
        <end position="304"/>
    </location>
</feature>
<feature type="region of interest" description="Disordered" evidence="2">
    <location>
        <begin position="164"/>
        <end position="187"/>
    </location>
</feature>
<reference evidence="3" key="2">
    <citation type="journal article" date="2022" name="Microbiol. Resour. Announc.">
        <title>Whole-Genome Sequence of Entomortierella parvispora E1425, a Mucoromycotan Fungus Associated with Burkholderiaceae-Related Endosymbiotic Bacteria.</title>
        <authorList>
            <person name="Herlambang A."/>
            <person name="Guo Y."/>
            <person name="Takashima Y."/>
            <person name="Narisawa K."/>
            <person name="Ohta H."/>
            <person name="Nishizawa T."/>
        </authorList>
    </citation>
    <scope>NUCLEOTIDE SEQUENCE</scope>
    <source>
        <strain evidence="3">E1425</strain>
    </source>
</reference>
<protein>
    <submittedName>
        <fullName evidence="3">Uncharacterized protein</fullName>
    </submittedName>
</protein>
<dbReference type="Proteomes" id="UP000827284">
    <property type="component" value="Unassembled WGS sequence"/>
</dbReference>
<keyword evidence="4" id="KW-1185">Reference proteome</keyword>
<dbReference type="EMBL" id="BQFW01000010">
    <property type="protein sequence ID" value="GJJ74983.1"/>
    <property type="molecule type" value="Genomic_DNA"/>
</dbReference>
<keyword evidence="1" id="KW-0175">Coiled coil</keyword>
<reference evidence="3" key="1">
    <citation type="submission" date="2021-11" db="EMBL/GenBank/DDBJ databases">
        <authorList>
            <person name="Herlambang A."/>
            <person name="Guo Y."/>
            <person name="Takashima Y."/>
            <person name="Nishizawa T."/>
        </authorList>
    </citation>
    <scope>NUCLEOTIDE SEQUENCE</scope>
    <source>
        <strain evidence="3">E1425</strain>
    </source>
</reference>
<feature type="compositionally biased region" description="Polar residues" evidence="2">
    <location>
        <begin position="232"/>
        <end position="257"/>
    </location>
</feature>
<dbReference type="AlphaFoldDB" id="A0A9P3HED8"/>